<gene>
    <name evidence="2" type="ORF">M9458_034582</name>
</gene>
<evidence type="ECO:0000313" key="2">
    <source>
        <dbReference type="EMBL" id="KAL0169986.1"/>
    </source>
</evidence>
<feature type="non-terminal residue" evidence="2">
    <location>
        <position position="1"/>
    </location>
</feature>
<feature type="non-terminal residue" evidence="2">
    <location>
        <position position="50"/>
    </location>
</feature>
<keyword evidence="3" id="KW-1185">Reference proteome</keyword>
<organism evidence="2 3">
    <name type="scientific">Cirrhinus mrigala</name>
    <name type="common">Mrigala</name>
    <dbReference type="NCBI Taxonomy" id="683832"/>
    <lineage>
        <taxon>Eukaryota</taxon>
        <taxon>Metazoa</taxon>
        <taxon>Chordata</taxon>
        <taxon>Craniata</taxon>
        <taxon>Vertebrata</taxon>
        <taxon>Euteleostomi</taxon>
        <taxon>Actinopterygii</taxon>
        <taxon>Neopterygii</taxon>
        <taxon>Teleostei</taxon>
        <taxon>Ostariophysi</taxon>
        <taxon>Cypriniformes</taxon>
        <taxon>Cyprinidae</taxon>
        <taxon>Labeoninae</taxon>
        <taxon>Labeonini</taxon>
        <taxon>Cirrhinus</taxon>
    </lineage>
</organism>
<dbReference type="Proteomes" id="UP001529510">
    <property type="component" value="Unassembled WGS sequence"/>
</dbReference>
<sequence length="50" mass="5394">KNSGVLESNPSSSRNAHLPRRLSFLRSAAQRRAGIHQTDLPGARGLNTPT</sequence>
<feature type="region of interest" description="Disordered" evidence="1">
    <location>
        <begin position="30"/>
        <end position="50"/>
    </location>
</feature>
<evidence type="ECO:0000313" key="3">
    <source>
        <dbReference type="Proteomes" id="UP001529510"/>
    </source>
</evidence>
<protein>
    <submittedName>
        <fullName evidence="2">Uncharacterized protein</fullName>
    </submittedName>
</protein>
<proteinExistence type="predicted"/>
<dbReference type="AlphaFoldDB" id="A0ABD0P9M0"/>
<reference evidence="2 3" key="1">
    <citation type="submission" date="2024-05" db="EMBL/GenBank/DDBJ databases">
        <title>Genome sequencing and assembly of Indian major carp, Cirrhinus mrigala (Hamilton, 1822).</title>
        <authorList>
            <person name="Mohindra V."/>
            <person name="Chowdhury L.M."/>
            <person name="Lal K."/>
            <person name="Jena J.K."/>
        </authorList>
    </citation>
    <scope>NUCLEOTIDE SEQUENCE [LARGE SCALE GENOMIC DNA]</scope>
    <source>
        <strain evidence="2">CM1030</strain>
        <tissue evidence="2">Blood</tissue>
    </source>
</reference>
<comment type="caution">
    <text evidence="2">The sequence shown here is derived from an EMBL/GenBank/DDBJ whole genome shotgun (WGS) entry which is preliminary data.</text>
</comment>
<name>A0ABD0P9M0_CIRMR</name>
<dbReference type="EMBL" id="JAMKFB020000017">
    <property type="protein sequence ID" value="KAL0169986.1"/>
    <property type="molecule type" value="Genomic_DNA"/>
</dbReference>
<evidence type="ECO:0000256" key="1">
    <source>
        <dbReference type="SAM" id="MobiDB-lite"/>
    </source>
</evidence>
<accession>A0ABD0P9M0</accession>